<evidence type="ECO:0000313" key="4">
    <source>
        <dbReference type="EMBL" id="MDV2887076.1"/>
    </source>
</evidence>
<gene>
    <name evidence="4" type="ORF">RYX45_17970</name>
</gene>
<keyword evidence="1" id="KW-0129">CBS domain</keyword>
<name>A0AAJ2NR51_ALKPS</name>
<feature type="domain" description="CBS" evidence="2">
    <location>
        <begin position="7"/>
        <end position="64"/>
    </location>
</feature>
<comment type="caution">
    <text evidence="4">The sequence shown here is derived from an EMBL/GenBank/DDBJ whole genome shotgun (WGS) entry which is preliminary data.</text>
</comment>
<dbReference type="Gene3D" id="3.30.70.260">
    <property type="match status" value="1"/>
</dbReference>
<dbReference type="RefSeq" id="WP_323467558.1">
    <property type="nucleotide sequence ID" value="NZ_CP144224.1"/>
</dbReference>
<protein>
    <submittedName>
        <fullName evidence="4">CBS domain-containing protein</fullName>
    </submittedName>
</protein>
<dbReference type="PROSITE" id="PS51671">
    <property type="entry name" value="ACT"/>
    <property type="match status" value="1"/>
</dbReference>
<feature type="domain" description="ACT" evidence="3">
    <location>
        <begin position="140"/>
        <end position="210"/>
    </location>
</feature>
<evidence type="ECO:0000256" key="1">
    <source>
        <dbReference type="PROSITE-ProRule" id="PRU00703"/>
    </source>
</evidence>
<dbReference type="Gene3D" id="3.10.580.10">
    <property type="entry name" value="CBS-domain"/>
    <property type="match status" value="1"/>
</dbReference>
<dbReference type="InterPro" id="IPR002912">
    <property type="entry name" value="ACT_dom"/>
</dbReference>
<dbReference type="Proteomes" id="UP001285636">
    <property type="component" value="Unassembled WGS sequence"/>
</dbReference>
<proteinExistence type="predicted"/>
<evidence type="ECO:0000259" key="2">
    <source>
        <dbReference type="PROSITE" id="PS51371"/>
    </source>
</evidence>
<reference evidence="4" key="1">
    <citation type="submission" date="2023-10" db="EMBL/GenBank/DDBJ databases">
        <title>Screening of Alkalihalophilus pseudofirmusBZ-TG-HK211 and Its Alleviation of Salt Stress on Rapeseed Growth.</title>
        <authorList>
            <person name="Zhao B."/>
            <person name="Guo T."/>
        </authorList>
    </citation>
    <scope>NUCLEOTIDE SEQUENCE</scope>
    <source>
        <strain evidence="4">BZ-TG-HK211</strain>
    </source>
</reference>
<evidence type="ECO:0000259" key="3">
    <source>
        <dbReference type="PROSITE" id="PS51671"/>
    </source>
</evidence>
<dbReference type="InterPro" id="IPR046342">
    <property type="entry name" value="CBS_dom_sf"/>
</dbReference>
<sequence length="210" mass="23729">MFIRNCLTPKNELTLLQSSITIKEALSLMQGSHYSLPVVSEEGSYLGILSKRSILEYMETQDDGMTLTSLYEHEISNCIDVSANESVDLHTSHFEDCLPIIVRYPFVPVLDNGTFVGIVKRSFIERTLEDCFGVGVDGTRILIGVHNQSGTLHTITKILHKYDINIISDIAFEADSSYLRRILIKIEKSPHLDKVTSEIEKHGFRILEIE</sequence>
<dbReference type="AlphaFoldDB" id="A0AAJ2NR51"/>
<organism evidence="4 5">
    <name type="scientific">Alkalihalophilus pseudofirmus</name>
    <name type="common">Bacillus pseudofirmus</name>
    <dbReference type="NCBI Taxonomy" id="79885"/>
    <lineage>
        <taxon>Bacteria</taxon>
        <taxon>Bacillati</taxon>
        <taxon>Bacillota</taxon>
        <taxon>Bacilli</taxon>
        <taxon>Bacillales</taxon>
        <taxon>Bacillaceae</taxon>
        <taxon>Alkalihalophilus</taxon>
    </lineage>
</organism>
<dbReference type="EMBL" id="JAWJAY010000007">
    <property type="protein sequence ID" value="MDV2887076.1"/>
    <property type="molecule type" value="Genomic_DNA"/>
</dbReference>
<dbReference type="Pfam" id="PF00571">
    <property type="entry name" value="CBS"/>
    <property type="match status" value="1"/>
</dbReference>
<dbReference type="InterPro" id="IPR045865">
    <property type="entry name" value="ACT-like_dom_sf"/>
</dbReference>
<dbReference type="SUPFAM" id="SSF55021">
    <property type="entry name" value="ACT-like"/>
    <property type="match status" value="1"/>
</dbReference>
<evidence type="ECO:0000313" key="5">
    <source>
        <dbReference type="Proteomes" id="UP001285636"/>
    </source>
</evidence>
<dbReference type="SUPFAM" id="SSF54631">
    <property type="entry name" value="CBS-domain pair"/>
    <property type="match status" value="1"/>
</dbReference>
<accession>A0AAJ2NR51</accession>
<dbReference type="InterPro" id="IPR000644">
    <property type="entry name" value="CBS_dom"/>
</dbReference>
<dbReference type="PROSITE" id="PS51371">
    <property type="entry name" value="CBS"/>
    <property type="match status" value="1"/>
</dbReference>